<accession>A0AA36HTH9</accession>
<organism evidence="2 3">
    <name type="scientific">Effrenium voratum</name>
    <dbReference type="NCBI Taxonomy" id="2562239"/>
    <lineage>
        <taxon>Eukaryota</taxon>
        <taxon>Sar</taxon>
        <taxon>Alveolata</taxon>
        <taxon>Dinophyceae</taxon>
        <taxon>Suessiales</taxon>
        <taxon>Symbiodiniaceae</taxon>
        <taxon>Effrenium</taxon>
    </lineage>
</organism>
<evidence type="ECO:0000256" key="1">
    <source>
        <dbReference type="SAM" id="MobiDB-lite"/>
    </source>
</evidence>
<evidence type="ECO:0000313" key="3">
    <source>
        <dbReference type="Proteomes" id="UP001178507"/>
    </source>
</evidence>
<dbReference type="AlphaFoldDB" id="A0AA36HTH9"/>
<keyword evidence="3" id="KW-1185">Reference proteome</keyword>
<reference evidence="2" key="1">
    <citation type="submission" date="2023-08" db="EMBL/GenBank/DDBJ databases">
        <authorList>
            <person name="Chen Y."/>
            <person name="Shah S."/>
            <person name="Dougan E. K."/>
            <person name="Thang M."/>
            <person name="Chan C."/>
        </authorList>
    </citation>
    <scope>NUCLEOTIDE SEQUENCE</scope>
</reference>
<proteinExistence type="predicted"/>
<feature type="compositionally biased region" description="Polar residues" evidence="1">
    <location>
        <begin position="180"/>
        <end position="193"/>
    </location>
</feature>
<name>A0AA36HTH9_9DINO</name>
<dbReference type="EMBL" id="CAUJNA010000236">
    <property type="protein sequence ID" value="CAJ1374199.1"/>
    <property type="molecule type" value="Genomic_DNA"/>
</dbReference>
<dbReference type="Proteomes" id="UP001178507">
    <property type="component" value="Unassembled WGS sequence"/>
</dbReference>
<evidence type="ECO:0000313" key="2">
    <source>
        <dbReference type="EMBL" id="CAJ1374199.1"/>
    </source>
</evidence>
<feature type="region of interest" description="Disordered" evidence="1">
    <location>
        <begin position="180"/>
        <end position="199"/>
    </location>
</feature>
<sequence>MSSFAAAAAVAAGKHSRENLEKQSTFGELPKMPWIYVCDQRQPVQPRRLPVPKYFQCGNEHAGKLTWESVAKWLSRGVERQVTAIWIASEQAGKNEWKVQELPMQLMSSPFKDGTLVVVCCAEETLTPNIFAQLPAPSKLHRQMSKEAVALGGKMWKSARSRVGVIMAFRPPPLFGNFSSLSDSHRSATPTDDSSNRELLSEGHDAENQVADLQPEQPKLKSAFKKNPGKKPQLHLHFEDVKGYCESCDVFDNLPPECFDFKAAEFNAPKKAWFLLGAPGPKMISRMTQTVPYQAESRQCCRCCSYCCFDEYEDSGQWKSD</sequence>
<gene>
    <name evidence="2" type="ORF">EVOR1521_LOCUS3814</name>
</gene>
<protein>
    <submittedName>
        <fullName evidence="2">Uncharacterized protein</fullName>
    </submittedName>
</protein>
<comment type="caution">
    <text evidence="2">The sequence shown here is derived from an EMBL/GenBank/DDBJ whole genome shotgun (WGS) entry which is preliminary data.</text>
</comment>